<keyword evidence="3" id="KW-1185">Reference proteome</keyword>
<dbReference type="EMBL" id="CP035037">
    <property type="protein sequence ID" value="QAB17108.1"/>
    <property type="molecule type" value="Genomic_DNA"/>
</dbReference>
<dbReference type="Proteomes" id="UP000285768">
    <property type="component" value="Chromosome"/>
</dbReference>
<organism evidence="2 3">
    <name type="scientific">Leucobacter muris</name>
    <dbReference type="NCBI Taxonomy" id="1935379"/>
    <lineage>
        <taxon>Bacteria</taxon>
        <taxon>Bacillati</taxon>
        <taxon>Actinomycetota</taxon>
        <taxon>Actinomycetes</taxon>
        <taxon>Micrococcales</taxon>
        <taxon>Microbacteriaceae</taxon>
        <taxon>Leucobacter</taxon>
    </lineage>
</organism>
<sequence>MNTLTLTLSTETRTALQDEADREHVSLERHINSILARRVARPSWPDRAEAQALAEEIEQLQERLQAALDDRDEALADRDRARGSAALHEADAHRARSMVREAVASGTVIASPNFKRAFFYDLRVCPINGVWDPAVFIREWFSRTVRRR</sequence>
<evidence type="ECO:0000313" key="2">
    <source>
        <dbReference type="EMBL" id="QAB17108.1"/>
    </source>
</evidence>
<accession>A0ABX5QDG2</accession>
<name>A0ABX5QDG2_9MICO</name>
<gene>
    <name evidence="2" type="ORF">Leucomu_03505</name>
</gene>
<keyword evidence="1" id="KW-0175">Coiled coil</keyword>
<reference evidence="2 3" key="1">
    <citation type="submission" date="2019-01" db="EMBL/GenBank/DDBJ databases">
        <title>Leucobacter muris sp. nov. isolated from the nose of a laboratory mouse.</title>
        <authorList>
            <person name="Benga L."/>
            <person name="Sproeer C."/>
            <person name="Schumann P."/>
            <person name="Verbarg S."/>
            <person name="Bunk B."/>
            <person name="Engelhardt E."/>
            <person name="Benten P.M."/>
            <person name="Sager M."/>
        </authorList>
    </citation>
    <scope>NUCLEOTIDE SEQUENCE [LARGE SCALE GENOMIC DNA]</scope>
    <source>
        <strain evidence="2 3">DSM 101948</strain>
    </source>
</reference>
<evidence type="ECO:0000313" key="3">
    <source>
        <dbReference type="Proteomes" id="UP000285768"/>
    </source>
</evidence>
<protein>
    <recommendedName>
        <fullName evidence="4">Ribbon-helix-helix protein, CopG family</fullName>
    </recommendedName>
</protein>
<proteinExistence type="predicted"/>
<evidence type="ECO:0000256" key="1">
    <source>
        <dbReference type="SAM" id="Coils"/>
    </source>
</evidence>
<evidence type="ECO:0008006" key="4">
    <source>
        <dbReference type="Google" id="ProtNLM"/>
    </source>
</evidence>
<feature type="coiled-coil region" evidence="1">
    <location>
        <begin position="47"/>
        <end position="77"/>
    </location>
</feature>